<dbReference type="CDD" id="cd10959">
    <property type="entry name" value="CE4_NodB_like_3"/>
    <property type="match status" value="1"/>
</dbReference>
<comment type="caution">
    <text evidence="2">The sequence shown here is derived from an EMBL/GenBank/DDBJ whole genome shotgun (WGS) entry which is preliminary data.</text>
</comment>
<dbReference type="PANTHER" id="PTHR10587:SF137">
    <property type="entry name" value="4-DEOXY-4-FORMAMIDO-L-ARABINOSE-PHOSPHOUNDECAPRENOL DEFORMYLASE ARND-RELATED"/>
    <property type="match status" value="1"/>
</dbReference>
<dbReference type="PROSITE" id="PS51677">
    <property type="entry name" value="NODB"/>
    <property type="match status" value="1"/>
</dbReference>
<dbReference type="Proteomes" id="UP001597079">
    <property type="component" value="Unassembled WGS sequence"/>
</dbReference>
<gene>
    <name evidence="2" type="ORF">ACFSB2_00520</name>
</gene>
<evidence type="ECO:0000313" key="3">
    <source>
        <dbReference type="Proteomes" id="UP001597079"/>
    </source>
</evidence>
<proteinExistence type="predicted"/>
<dbReference type="InterPro" id="IPR011330">
    <property type="entry name" value="Glyco_hydro/deAcase_b/a-brl"/>
</dbReference>
<dbReference type="Pfam" id="PF01522">
    <property type="entry name" value="Polysacc_deac_1"/>
    <property type="match status" value="1"/>
</dbReference>
<protein>
    <submittedName>
        <fullName evidence="2">Polysaccharide deacetylase family protein</fullName>
    </submittedName>
</protein>
<evidence type="ECO:0000313" key="2">
    <source>
        <dbReference type="EMBL" id="MFD1673204.1"/>
    </source>
</evidence>
<dbReference type="RefSeq" id="WP_377940575.1">
    <property type="nucleotide sequence ID" value="NZ_JBHUCX010000002.1"/>
</dbReference>
<dbReference type="InterPro" id="IPR002509">
    <property type="entry name" value="NODB_dom"/>
</dbReference>
<reference evidence="3" key="1">
    <citation type="journal article" date="2019" name="Int. J. Syst. Evol. Microbiol.">
        <title>The Global Catalogue of Microorganisms (GCM) 10K type strain sequencing project: providing services to taxonomists for standard genome sequencing and annotation.</title>
        <authorList>
            <consortium name="The Broad Institute Genomics Platform"/>
            <consortium name="The Broad Institute Genome Sequencing Center for Infectious Disease"/>
            <person name="Wu L."/>
            <person name="Ma J."/>
        </authorList>
    </citation>
    <scope>NUCLEOTIDE SEQUENCE [LARGE SCALE GENOMIC DNA]</scope>
    <source>
        <strain evidence="3">CGMCC 1.12286</strain>
    </source>
</reference>
<evidence type="ECO:0000259" key="1">
    <source>
        <dbReference type="PROSITE" id="PS51677"/>
    </source>
</evidence>
<keyword evidence="3" id="KW-1185">Reference proteome</keyword>
<dbReference type="PANTHER" id="PTHR10587">
    <property type="entry name" value="GLYCOSYL TRANSFERASE-RELATED"/>
    <property type="match status" value="1"/>
</dbReference>
<organism evidence="2 3">
    <name type="scientific">Alicyclobacillus fodiniaquatilis</name>
    <dbReference type="NCBI Taxonomy" id="1661150"/>
    <lineage>
        <taxon>Bacteria</taxon>
        <taxon>Bacillati</taxon>
        <taxon>Bacillota</taxon>
        <taxon>Bacilli</taxon>
        <taxon>Bacillales</taxon>
        <taxon>Alicyclobacillaceae</taxon>
        <taxon>Alicyclobacillus</taxon>
    </lineage>
</organism>
<dbReference type="EMBL" id="JBHUCX010000002">
    <property type="protein sequence ID" value="MFD1673204.1"/>
    <property type="molecule type" value="Genomic_DNA"/>
</dbReference>
<sequence length="232" mass="26168">MWWIIAGLIVLMLLCYCVAPVIWTRTFRKSCIYQTNQSGTVSLTFDDGPHPVYTPQLLDVLNALNVKATFFVLSHRAKQHPALIERMIYEGHDVEVHGHRHWFVPLLHPSATYRQCIGASRALISAFDIDSRVYRPTWGACNLATLLFIRVHRMRLCTWSVMVGDWRKTAPAELVDRIAKKLTDGAIIVLHDSDHTLGAEHGAPKEVIAAIPAIVQLVRAQGYQFVTISECV</sequence>
<name>A0ABW4JAV9_9BACL</name>
<feature type="domain" description="NodB homology" evidence="1">
    <location>
        <begin position="39"/>
        <end position="226"/>
    </location>
</feature>
<dbReference type="Gene3D" id="3.20.20.370">
    <property type="entry name" value="Glycoside hydrolase/deacetylase"/>
    <property type="match status" value="1"/>
</dbReference>
<accession>A0ABW4JAV9</accession>
<dbReference type="InterPro" id="IPR050248">
    <property type="entry name" value="Polysacc_deacetylase_ArnD"/>
</dbReference>
<dbReference type="SUPFAM" id="SSF88713">
    <property type="entry name" value="Glycoside hydrolase/deacetylase"/>
    <property type="match status" value="1"/>
</dbReference>